<evidence type="ECO:0000313" key="3">
    <source>
        <dbReference type="Proteomes" id="UP001059950"/>
    </source>
</evidence>
<keyword evidence="1" id="KW-0472">Membrane</keyword>
<evidence type="ECO:0000256" key="1">
    <source>
        <dbReference type="SAM" id="Phobius"/>
    </source>
</evidence>
<dbReference type="InterPro" id="IPR017581">
    <property type="entry name" value="AtpR-like"/>
</dbReference>
<keyword evidence="1" id="KW-1133">Transmembrane helix</keyword>
<feature type="transmembrane region" description="Helical" evidence="1">
    <location>
        <begin position="12"/>
        <end position="32"/>
    </location>
</feature>
<gene>
    <name evidence="2" type="ORF">KDX31_14565</name>
</gene>
<organism evidence="2 3">
    <name type="scientific">Amphritea atlantica</name>
    <dbReference type="NCBI Taxonomy" id="355243"/>
    <lineage>
        <taxon>Bacteria</taxon>
        <taxon>Pseudomonadati</taxon>
        <taxon>Pseudomonadota</taxon>
        <taxon>Gammaproteobacteria</taxon>
        <taxon>Oceanospirillales</taxon>
        <taxon>Oceanospirillaceae</taxon>
        <taxon>Amphritea</taxon>
    </lineage>
</organism>
<dbReference type="Proteomes" id="UP001059950">
    <property type="component" value="Chromosome"/>
</dbReference>
<proteinExistence type="predicted"/>
<dbReference type="Pfam" id="PF12966">
    <property type="entry name" value="AtpR"/>
    <property type="match status" value="1"/>
</dbReference>
<reference evidence="2" key="1">
    <citation type="submission" date="2021-04" db="EMBL/GenBank/DDBJ databases">
        <title>Oceanospirillales bacteria with DddD are important DMSP degraders in coastal seawater.</title>
        <authorList>
            <person name="Liu J."/>
        </authorList>
    </citation>
    <scope>NUCLEOTIDE SEQUENCE</scope>
    <source>
        <strain evidence="2">GY6</strain>
    </source>
</reference>
<feature type="transmembrane region" description="Helical" evidence="1">
    <location>
        <begin position="71"/>
        <end position="89"/>
    </location>
</feature>
<protein>
    <submittedName>
        <fullName evidence="2">ATP synthase subunit I</fullName>
    </submittedName>
</protein>
<keyword evidence="3" id="KW-1185">Reference proteome</keyword>
<feature type="transmembrane region" description="Helical" evidence="1">
    <location>
        <begin position="44"/>
        <end position="65"/>
    </location>
</feature>
<sequence length="105" mass="11791">MSEILPLVWELLWALVEGVLLGVFFYAGLWWTVRRLSLVKQVGLLFLGSLLLRTAVVMLGFYFLLGDSWQHLLAGLSGFVVARVIVIRLTRPVDKLKTTVMADSS</sequence>
<dbReference type="NCBIfam" id="TIGR03165">
    <property type="entry name" value="F1F0_chp_2"/>
    <property type="match status" value="1"/>
</dbReference>
<keyword evidence="1" id="KW-0812">Transmembrane</keyword>
<name>A0ABY5GRG8_9GAMM</name>
<dbReference type="EMBL" id="CP073344">
    <property type="protein sequence ID" value="UTW02563.1"/>
    <property type="molecule type" value="Genomic_DNA"/>
</dbReference>
<evidence type="ECO:0000313" key="2">
    <source>
        <dbReference type="EMBL" id="UTW02563.1"/>
    </source>
</evidence>
<accession>A0ABY5GRG8</accession>